<dbReference type="GO" id="GO:0016788">
    <property type="term" value="F:hydrolase activity, acting on ester bonds"/>
    <property type="evidence" value="ECO:0007669"/>
    <property type="project" value="InterPro"/>
</dbReference>
<keyword evidence="6" id="KW-0540">Nuclease</keyword>
<reference evidence="20" key="2">
    <citation type="submission" date="2025-08" db="UniProtKB">
        <authorList>
            <consortium name="Ensembl"/>
        </authorList>
    </citation>
    <scope>IDENTIFICATION</scope>
</reference>
<feature type="region of interest" description="Disordered" evidence="17">
    <location>
        <begin position="1504"/>
        <end position="1611"/>
    </location>
</feature>
<feature type="region of interest" description="Disordered" evidence="17">
    <location>
        <begin position="862"/>
        <end position="944"/>
    </location>
</feature>
<evidence type="ECO:0000256" key="12">
    <source>
        <dbReference type="ARBA" id="ARBA00023125"/>
    </source>
</evidence>
<keyword evidence="13" id="KW-0234">DNA repair</keyword>
<dbReference type="GO" id="GO:0005694">
    <property type="term" value="C:chromosome"/>
    <property type="evidence" value="ECO:0007669"/>
    <property type="project" value="UniProtKB-SubCell"/>
</dbReference>
<dbReference type="SMART" id="SM00484">
    <property type="entry name" value="XPGI"/>
    <property type="match status" value="1"/>
</dbReference>
<comment type="subunit">
    <text evidence="15">Monomer. Homodimer. Component of the homologous recombination repair (HR) complex composed of ERCC5/XPG, BRCA2, PALB2, DSS1 and RAD51. Within the complex, interacts with BRCA2 and PALB2. Interacts with RNA polymerase II. Interacts (via C-terminus) with ERCC6/CSB; the interaction stimulates ERCC6/CSB binding to the DNA repair bubble and ERCC6/CSB ATPase activity. May form a complex composed of RNA polymerase II, ERCC6/CSB and ERCC5/XPG which associates with the DNA repair bubble during transcription-coupled nucleotide excision repair. Interacts with BRCA1; the interaction promotes the release of BRCA1 from DNA. Interacts with PCNA. Interacts with NTHL1; the interaction stimulates NTHL1 activity and NTHL1 binding to its DNA substrate.</text>
</comment>
<dbReference type="PANTHER" id="PTHR16171:SF11">
    <property type="entry name" value="DNA EXCISION REPAIR PROTEIN ERCC-5"/>
    <property type="match status" value="1"/>
</dbReference>
<reference evidence="20" key="3">
    <citation type="submission" date="2025-09" db="UniProtKB">
        <authorList>
            <consortium name="Ensembl"/>
        </authorList>
    </citation>
    <scope>IDENTIFICATION</scope>
</reference>
<evidence type="ECO:0000256" key="11">
    <source>
        <dbReference type="ARBA" id="ARBA00022842"/>
    </source>
</evidence>
<proteinExistence type="inferred from homology"/>
<dbReference type="FunFam" id="1.10.150.20:FF:000037">
    <property type="entry name" value="DNA repair protein complementing XP-G cells homolog"/>
    <property type="match status" value="1"/>
</dbReference>
<comment type="similarity">
    <text evidence="4">Belongs to the XPG/RAD2 endonuclease family. XPG subfamily.</text>
</comment>
<evidence type="ECO:0000256" key="15">
    <source>
        <dbReference type="ARBA" id="ARBA00065259"/>
    </source>
</evidence>
<evidence type="ECO:0000256" key="14">
    <source>
        <dbReference type="ARBA" id="ARBA00023242"/>
    </source>
</evidence>
<dbReference type="Proteomes" id="UP000008225">
    <property type="component" value="Chromosome 1"/>
</dbReference>
<comment type="cofactor">
    <cofactor evidence="1">
        <name>Mg(2+)</name>
        <dbReference type="ChEBI" id="CHEBI:18420"/>
    </cofactor>
</comment>
<feature type="region of interest" description="Disordered" evidence="17">
    <location>
        <begin position="971"/>
        <end position="1048"/>
    </location>
</feature>
<dbReference type="NCBIfam" id="TIGR00600">
    <property type="entry name" value="rad2"/>
    <property type="match status" value="1"/>
</dbReference>
<evidence type="ECO:0000256" key="4">
    <source>
        <dbReference type="ARBA" id="ARBA00005283"/>
    </source>
</evidence>
<feature type="domain" description="XPG-I" evidence="18">
    <location>
        <begin position="1231"/>
        <end position="1300"/>
    </location>
</feature>
<dbReference type="InterPro" id="IPR001044">
    <property type="entry name" value="XPG/Rad2_eukaryotes"/>
</dbReference>
<dbReference type="Pfam" id="PF00867">
    <property type="entry name" value="XPG_I"/>
    <property type="match status" value="1"/>
</dbReference>
<keyword evidence="8" id="KW-0255">Endonuclease</keyword>
<evidence type="ECO:0000256" key="8">
    <source>
        <dbReference type="ARBA" id="ARBA00022759"/>
    </source>
</evidence>
<feature type="compositionally biased region" description="Basic and acidic residues" evidence="17">
    <location>
        <begin position="817"/>
        <end position="828"/>
    </location>
</feature>
<dbReference type="SUPFAM" id="SSF88723">
    <property type="entry name" value="PIN domain-like"/>
    <property type="match status" value="1"/>
</dbReference>
<dbReference type="InterPro" id="IPR036279">
    <property type="entry name" value="5-3_exonuclease_C_sf"/>
</dbReference>
<dbReference type="GO" id="GO:0004520">
    <property type="term" value="F:DNA endonuclease activity"/>
    <property type="evidence" value="ECO:0007669"/>
    <property type="project" value="UniProtKB-ARBA"/>
</dbReference>
<keyword evidence="5" id="KW-0158">Chromosome</keyword>
<feature type="compositionally biased region" description="Basic and acidic residues" evidence="17">
    <location>
        <begin position="1170"/>
        <end position="1179"/>
    </location>
</feature>
<keyword evidence="14" id="KW-0539">Nucleus</keyword>
<feature type="compositionally biased region" description="Acidic residues" evidence="17">
    <location>
        <begin position="1095"/>
        <end position="1104"/>
    </location>
</feature>
<feature type="compositionally biased region" description="Low complexity" evidence="17">
    <location>
        <begin position="760"/>
        <end position="778"/>
    </location>
</feature>
<dbReference type="PANTHER" id="PTHR16171">
    <property type="entry name" value="DNA REPAIR PROTEIN COMPLEMENTING XP-G CELLS-RELATED"/>
    <property type="match status" value="1"/>
</dbReference>
<dbReference type="GO" id="GO:0046872">
    <property type="term" value="F:metal ion binding"/>
    <property type="evidence" value="ECO:0007669"/>
    <property type="project" value="UniProtKB-KW"/>
</dbReference>
<dbReference type="Gene3D" id="3.40.50.1010">
    <property type="entry name" value="5'-nuclease"/>
    <property type="match status" value="2"/>
</dbReference>
<feature type="region of interest" description="Disordered" evidence="17">
    <location>
        <begin position="755"/>
        <end position="796"/>
    </location>
</feature>
<evidence type="ECO:0000313" key="21">
    <source>
        <dbReference type="Proteomes" id="UP000008225"/>
    </source>
</evidence>
<feature type="region of interest" description="Disordered" evidence="17">
    <location>
        <begin position="152"/>
        <end position="184"/>
    </location>
</feature>
<feature type="compositionally biased region" description="Basic and acidic residues" evidence="17">
    <location>
        <begin position="871"/>
        <end position="892"/>
    </location>
</feature>
<dbReference type="GO" id="GO:0005634">
    <property type="term" value="C:nucleus"/>
    <property type="evidence" value="ECO:0007669"/>
    <property type="project" value="UniProtKB-SubCell"/>
</dbReference>
<keyword evidence="12" id="KW-0238">DNA-binding</keyword>
<evidence type="ECO:0000256" key="6">
    <source>
        <dbReference type="ARBA" id="ARBA00022722"/>
    </source>
</evidence>
<evidence type="ECO:0000256" key="3">
    <source>
        <dbReference type="ARBA" id="ARBA00004286"/>
    </source>
</evidence>
<feature type="compositionally biased region" description="Basic and acidic residues" evidence="17">
    <location>
        <begin position="1"/>
        <end position="26"/>
    </location>
</feature>
<evidence type="ECO:0000256" key="2">
    <source>
        <dbReference type="ARBA" id="ARBA00004123"/>
    </source>
</evidence>
<feature type="region of interest" description="Disordered" evidence="17">
    <location>
        <begin position="808"/>
        <end position="842"/>
    </location>
</feature>
<evidence type="ECO:0000256" key="1">
    <source>
        <dbReference type="ARBA" id="ARBA00001946"/>
    </source>
</evidence>
<dbReference type="HOGENOM" id="CLU_003018_2_0_1"/>
<evidence type="ECO:0000313" key="20">
    <source>
        <dbReference type="Ensembl" id="ENSCJAP00000047132.2"/>
    </source>
</evidence>
<feature type="region of interest" description="Disordered" evidence="17">
    <location>
        <begin position="439"/>
        <end position="462"/>
    </location>
</feature>
<feature type="compositionally biased region" description="Basic and acidic residues" evidence="17">
    <location>
        <begin position="173"/>
        <end position="184"/>
    </location>
</feature>
<keyword evidence="9" id="KW-0227">DNA damage</keyword>
<evidence type="ECO:0000259" key="18">
    <source>
        <dbReference type="SMART" id="SM00484"/>
    </source>
</evidence>
<sequence>MPNVAETERSNDSGNGEHKSERKSPEESLQGAIKSFCTSASGAPLGPKGDGHYPWSCPVTHTREKIYAICSDYAFLNQATSIYKTPNPSRSSCLPDSTSLSSGNNSTRYIGIPTSTSEIIYNEENSLEHLSNSLGKLPLAWEIDKSEFDGVTTNSKHKSGNAKRQVSKKKTSDKKGRYQKECPQHSPLEDIKQRKVLDLRRWYCISRPQYKTSCGISSLISCWNFLYSTMGAGNLPPITQEEALHILGFQPPFEDIRFGPFTGNTTLMRWFRQINDHFHVKGCSYVLYKPHGKNKTAGETASGALSKLTRGLKDESLAYIYHCQNHYFCPIGFEATPVKANKALSRGPLSPQEVEYWILIGESSRKHPAIHCKKWADIVTDLNTQNPEYLDIRHLERGLQYRKTKKVGGNLHCIIAFQRLNWQRFGIWNFPFGTIRQESQPPTHAQGIAKSESEDNISKKQHGRLGRSFSASFQQDSAWKKMSNISIWLNQALKGVRDRHGNPIENAHLLTLFHRLCKLLFFRIRPIFVFDGDAPLLKKQTLAKRRQRKDSASSDSRKTTEKLLKTFLKRQAIKTAFKSKRDEALPSLTQVRRENDIYVLPPLQEEEKRSSEEEDEKEWQERMNQKQALQEEFFHNPQAIDIESEDFSSLPPEVKHEILTDMKEFTKRRRTLFEAMPEESNDFSQYQLKGLLKKNYLNQHIEHVQKEMNQQHSGHIRRQYEDEGGFLKEVESRRVVSEDTSHYILIKGIQAKKVAEVDSESLPSSSKMHSMSFDMKSSPCEKLKTEKEPDATPPSPRTLLAMQAALLGSSSEEELESENRRQSCERNEPATADEGSISPRTLSAIQRALDDDEDVKVYAADGVQTGGPGAEELRMYRSTEDSDEGLKVRDGKGMPLTATLASSSVHSTGERAASTNEGREPTATVPKEQMSPIHVGTAVFPGSDESMVKDRKDWLPPKSTVVRHSDTLGLLNGKELTPAPPTLASSVSKNETHASALELQKQLCPSESKYGSSVLSSDDETECEPHPASEVIGPVSLQETSSRVSVPSETVGNLENVVSFNAKEQENFLKTIEEQQTIESAGQDLISVPKPVEPVEIDSEESESDGSFVEVKSVISDEEPQAELHETSTPPSEQGEEELIGTREEEAPAESESLPRDDSERENEDGEPQEAEKDAEESLHEWQDIDLEELETLESNLLEQQNSLKAQKQQQERIAATVTGQMFLESQELLRLFGIPYIQAPMEAEAQCAILDLTDQTSGTITDDSDIWLFGARHVYKNFFNKNKFVEYYQYVDFHNQLGLDRNKLINLAYLLGSDYTEGIPTVGCVTAMEILNEFPGHGLEPLLKFSEWWHEAQKNPKIRPNPHDTKVKKKLRTLQLTAGFPNPAVAEAYLKPVVDDSQASYLWGKPDLDKIREFCQRYFGWNRTKTDESLFPVLKQLNAQQTQLRIDSFFRLAQQEKEDAKRIRSQRLKRAVTCMLRKEREAAASETEAVSVAMEEEFEILDKAKGKTQKRGITNTSKESSSLKRKRLSDSKGKNPRGGFLGETCLSESSDASSSEDAASSSLVNVQRRKAVKEPKINASDSQNSLKEAPVKYGGATTSSSSDDDGGEEKTVLVTATSVFGKKRGKLRRVRGRKRKT</sequence>
<feature type="compositionally biased region" description="Basic residues" evidence="17">
    <location>
        <begin position="155"/>
        <end position="172"/>
    </location>
</feature>
<dbReference type="InterPro" id="IPR019974">
    <property type="entry name" value="XPG_CS"/>
</dbReference>
<name>F7HUQ9_CALJA</name>
<dbReference type="InterPro" id="IPR006086">
    <property type="entry name" value="XPG-I_dom"/>
</dbReference>
<dbReference type="InParanoid" id="F7HUQ9"/>
<keyword evidence="11" id="KW-0460">Magnesium</keyword>
<gene>
    <name evidence="20" type="primary">ERCC5</name>
</gene>
<dbReference type="OMA" id="KNEPANP"/>
<dbReference type="STRING" id="9483.ENSCJAP00000047132"/>
<dbReference type="InterPro" id="IPR029060">
    <property type="entry name" value="PIN-like_dom_sf"/>
</dbReference>
<feature type="region of interest" description="Disordered" evidence="17">
    <location>
        <begin position="1079"/>
        <end position="1179"/>
    </location>
</feature>
<dbReference type="GO" id="GO:0009411">
    <property type="term" value="P:response to UV"/>
    <property type="evidence" value="ECO:0007669"/>
    <property type="project" value="UniProtKB-ARBA"/>
</dbReference>
<reference evidence="20" key="1">
    <citation type="submission" date="2009-03" db="EMBL/GenBank/DDBJ databases">
        <authorList>
            <person name="Warren W."/>
            <person name="Ye L."/>
            <person name="Minx P."/>
            <person name="Worley K."/>
            <person name="Gibbs R."/>
            <person name="Wilson R.K."/>
        </authorList>
    </citation>
    <scope>NUCLEOTIDE SEQUENCE [LARGE SCALE GENOMIC DNA]</scope>
</reference>
<protein>
    <recommendedName>
        <fullName evidence="16">DNA excision repair protein ERCC-5</fullName>
    </recommendedName>
</protein>
<dbReference type="PROSITE" id="PS00841">
    <property type="entry name" value="XPG_1"/>
    <property type="match status" value="1"/>
</dbReference>
<dbReference type="GO" id="GO:0003697">
    <property type="term" value="F:single-stranded DNA binding"/>
    <property type="evidence" value="ECO:0007669"/>
    <property type="project" value="InterPro"/>
</dbReference>
<feature type="compositionally biased region" description="Basic and acidic residues" evidence="17">
    <location>
        <begin position="779"/>
        <end position="790"/>
    </location>
</feature>
<dbReference type="eggNOG" id="KOG2520">
    <property type="taxonomic scope" value="Eukaryota"/>
</dbReference>
<dbReference type="FunFam" id="3.40.50.1010:FF:000022">
    <property type="entry name" value="DNA repair protein complementing XP-G cells homolog"/>
    <property type="match status" value="1"/>
</dbReference>
<dbReference type="Gene3D" id="1.10.150.20">
    <property type="entry name" value="5' to 3' exonuclease, C-terminal subdomain"/>
    <property type="match status" value="1"/>
</dbReference>
<dbReference type="GO" id="GO:0006289">
    <property type="term" value="P:nucleotide-excision repair"/>
    <property type="evidence" value="ECO:0007669"/>
    <property type="project" value="InterPro"/>
</dbReference>
<dbReference type="CDD" id="cd09904">
    <property type="entry name" value="H3TH_XPG"/>
    <property type="match status" value="1"/>
</dbReference>
<evidence type="ECO:0000256" key="10">
    <source>
        <dbReference type="ARBA" id="ARBA00022801"/>
    </source>
</evidence>
<evidence type="ECO:0000256" key="16">
    <source>
        <dbReference type="ARBA" id="ARBA00071999"/>
    </source>
</evidence>
<dbReference type="InterPro" id="IPR008918">
    <property type="entry name" value="HhH2"/>
</dbReference>
<keyword evidence="10" id="KW-0378">Hydrolase</keyword>
<dbReference type="Pfam" id="PF00752">
    <property type="entry name" value="XPG_N"/>
    <property type="match status" value="1"/>
</dbReference>
<dbReference type="FunFam" id="3.40.50.1010:FF:000023">
    <property type="entry name" value="DNA repair protein complementing XP-G cells"/>
    <property type="match status" value="1"/>
</dbReference>
<dbReference type="Bgee" id="ENSCJAG00000020073">
    <property type="expression patterns" value="Expressed in ovary and 6 other cell types or tissues"/>
</dbReference>
<dbReference type="PRINTS" id="PR00066">
    <property type="entry name" value="XRODRMPGMNTG"/>
</dbReference>
<feature type="compositionally biased region" description="Acidic residues" evidence="17">
    <location>
        <begin position="1160"/>
        <end position="1169"/>
    </location>
</feature>
<feature type="compositionally biased region" description="Polar residues" evidence="17">
    <location>
        <begin position="1003"/>
        <end position="1016"/>
    </location>
</feature>
<dbReference type="FunCoup" id="F7HUQ9">
    <property type="interactions" value="2589"/>
</dbReference>
<accession>F7HUQ9</accession>
<dbReference type="Ensembl" id="ENSCJAT00000061457.4">
    <property type="protein sequence ID" value="ENSCJAP00000047132.2"/>
    <property type="gene ID" value="ENSCJAG00000020073.5"/>
</dbReference>
<evidence type="ECO:0000259" key="19">
    <source>
        <dbReference type="SMART" id="SM00485"/>
    </source>
</evidence>
<dbReference type="InterPro" id="IPR006085">
    <property type="entry name" value="XPG_DNA_repair_N"/>
</dbReference>
<evidence type="ECO:0000256" key="17">
    <source>
        <dbReference type="SAM" id="MobiDB-lite"/>
    </source>
</evidence>
<organism evidence="20 21">
    <name type="scientific">Callithrix jacchus</name>
    <name type="common">White-tufted-ear marmoset</name>
    <name type="synonym">Simia Jacchus</name>
    <dbReference type="NCBI Taxonomy" id="9483"/>
    <lineage>
        <taxon>Eukaryota</taxon>
        <taxon>Metazoa</taxon>
        <taxon>Chordata</taxon>
        <taxon>Craniata</taxon>
        <taxon>Vertebrata</taxon>
        <taxon>Euteleostomi</taxon>
        <taxon>Mammalia</taxon>
        <taxon>Eutheria</taxon>
        <taxon>Euarchontoglires</taxon>
        <taxon>Primates</taxon>
        <taxon>Haplorrhini</taxon>
        <taxon>Platyrrhini</taxon>
        <taxon>Cebidae</taxon>
        <taxon>Callitrichinae</taxon>
        <taxon>Callithrix</taxon>
        <taxon>Callithrix</taxon>
    </lineage>
</organism>
<dbReference type="InterPro" id="IPR006084">
    <property type="entry name" value="XPG/Rad2"/>
</dbReference>
<comment type="subcellular location">
    <subcellularLocation>
        <location evidence="3">Chromosome</location>
    </subcellularLocation>
    <subcellularLocation>
        <location evidence="2">Nucleus</location>
    </subcellularLocation>
</comment>
<evidence type="ECO:0000256" key="7">
    <source>
        <dbReference type="ARBA" id="ARBA00022723"/>
    </source>
</evidence>
<dbReference type="SUPFAM" id="SSF47807">
    <property type="entry name" value="5' to 3' exonuclease, C-terminal subdomain"/>
    <property type="match status" value="1"/>
</dbReference>
<keyword evidence="21" id="KW-1185">Reference proteome</keyword>
<dbReference type="SMART" id="SM00279">
    <property type="entry name" value="HhH2"/>
    <property type="match status" value="1"/>
</dbReference>
<evidence type="ECO:0000256" key="9">
    <source>
        <dbReference type="ARBA" id="ARBA00022763"/>
    </source>
</evidence>
<evidence type="ECO:0000256" key="13">
    <source>
        <dbReference type="ARBA" id="ARBA00023204"/>
    </source>
</evidence>
<dbReference type="PRINTS" id="PR00853">
    <property type="entry name" value="XPGRADSUPER"/>
</dbReference>
<dbReference type="CDD" id="cd09868">
    <property type="entry name" value="PIN_XPG_RAD2"/>
    <property type="match status" value="2"/>
</dbReference>
<dbReference type="GO" id="GO:0006310">
    <property type="term" value="P:DNA recombination"/>
    <property type="evidence" value="ECO:0007669"/>
    <property type="project" value="UniProtKB-ARBA"/>
</dbReference>
<feature type="domain" description="XPG N-terminal" evidence="19">
    <location>
        <begin position="465"/>
        <end position="552"/>
    </location>
</feature>
<evidence type="ECO:0000256" key="5">
    <source>
        <dbReference type="ARBA" id="ARBA00022454"/>
    </source>
</evidence>
<feature type="region of interest" description="Disordered" evidence="17">
    <location>
        <begin position="1"/>
        <end position="33"/>
    </location>
</feature>
<dbReference type="GeneTree" id="ENSGT00510000048601"/>
<dbReference type="SMART" id="SM00485">
    <property type="entry name" value="XPGN"/>
    <property type="match status" value="1"/>
</dbReference>
<feature type="compositionally biased region" description="Polar residues" evidence="17">
    <location>
        <begin position="1037"/>
        <end position="1048"/>
    </location>
</feature>
<feature type="compositionally biased region" description="Low complexity" evidence="17">
    <location>
        <begin position="1548"/>
        <end position="1563"/>
    </location>
</feature>
<dbReference type="PROSITE" id="PS00842">
    <property type="entry name" value="XPG_2"/>
    <property type="match status" value="1"/>
</dbReference>
<keyword evidence="7" id="KW-0479">Metal-binding</keyword>